<sequence length="382" mass="41125">MASEGSAMTPVKVESMITTASIVVSIVFPVLSLIAILIRIRARRAGRLNLQADDWGMILTWILTLALSIVLWVLAGISGIDYFKVDELSGNQATAKLLLLTSSMAEFPLAAVKISILLFYKRVFSTKKFAIAVWALIPLITAWGLIFFFIILFNGKPVSAAWTGVGVLQFDTVDVGLAQGGSSIVLDIIVLCLPIPIILGLHMHAKRKVAVIGMFWLGAFCVVVAVLRLVFLKQATQQAIDSAKAGEGFSAVSLESKLFIFVLLEPNCSIIAGCLPCYGPLFTGGRGLDSIIRSIRSVLSLQSIRSALSGGGLNQEVGIGELPWAQRQHRRRLLIQGPNLRTSLGARVAIIPPWNTHKTEAHSNRGGPSSINVTKAVDVTTT</sequence>
<dbReference type="AlphaFoldDB" id="A0A8H4REG4"/>
<feature type="transmembrane region" description="Helical" evidence="7">
    <location>
        <begin position="184"/>
        <end position="202"/>
    </location>
</feature>
<feature type="transmembrane region" description="Helical" evidence="7">
    <location>
        <begin position="131"/>
        <end position="153"/>
    </location>
</feature>
<dbReference type="OrthoDB" id="5398388at2759"/>
<evidence type="ECO:0000256" key="4">
    <source>
        <dbReference type="ARBA" id="ARBA00023136"/>
    </source>
</evidence>
<accession>A0A8H4REG4</accession>
<keyword evidence="4 7" id="KW-0472">Membrane</keyword>
<feature type="transmembrane region" description="Helical" evidence="7">
    <location>
        <begin position="58"/>
        <end position="77"/>
    </location>
</feature>
<comment type="subcellular location">
    <subcellularLocation>
        <location evidence="1">Membrane</location>
        <topology evidence="1">Multi-pass membrane protein</topology>
    </subcellularLocation>
</comment>
<keyword evidence="2 7" id="KW-0812">Transmembrane</keyword>
<keyword evidence="3 7" id="KW-1133">Transmembrane helix</keyword>
<proteinExistence type="inferred from homology"/>
<organism evidence="9 10">
    <name type="scientific">Cudoniella acicularis</name>
    <dbReference type="NCBI Taxonomy" id="354080"/>
    <lineage>
        <taxon>Eukaryota</taxon>
        <taxon>Fungi</taxon>
        <taxon>Dikarya</taxon>
        <taxon>Ascomycota</taxon>
        <taxon>Pezizomycotina</taxon>
        <taxon>Leotiomycetes</taxon>
        <taxon>Helotiales</taxon>
        <taxon>Tricladiaceae</taxon>
        <taxon>Cudoniella</taxon>
    </lineage>
</organism>
<evidence type="ECO:0000256" key="5">
    <source>
        <dbReference type="ARBA" id="ARBA00038359"/>
    </source>
</evidence>
<dbReference type="EMBL" id="JAAMPI010000787">
    <property type="protein sequence ID" value="KAF4628607.1"/>
    <property type="molecule type" value="Genomic_DNA"/>
</dbReference>
<evidence type="ECO:0000313" key="10">
    <source>
        <dbReference type="Proteomes" id="UP000566819"/>
    </source>
</evidence>
<evidence type="ECO:0000259" key="8">
    <source>
        <dbReference type="Pfam" id="PF20684"/>
    </source>
</evidence>
<dbReference type="Proteomes" id="UP000566819">
    <property type="component" value="Unassembled WGS sequence"/>
</dbReference>
<gene>
    <name evidence="9" type="ORF">G7Y89_g9542</name>
</gene>
<feature type="transmembrane region" description="Helical" evidence="7">
    <location>
        <begin position="16"/>
        <end position="38"/>
    </location>
</feature>
<evidence type="ECO:0000256" key="7">
    <source>
        <dbReference type="SAM" id="Phobius"/>
    </source>
</evidence>
<dbReference type="PANTHER" id="PTHR33048">
    <property type="entry name" value="PTH11-LIKE INTEGRAL MEMBRANE PROTEIN (AFU_ORTHOLOGUE AFUA_5G11245)"/>
    <property type="match status" value="1"/>
</dbReference>
<feature type="transmembrane region" description="Helical" evidence="7">
    <location>
        <begin position="209"/>
        <end position="231"/>
    </location>
</feature>
<name>A0A8H4REG4_9HELO</name>
<evidence type="ECO:0000256" key="3">
    <source>
        <dbReference type="ARBA" id="ARBA00022989"/>
    </source>
</evidence>
<evidence type="ECO:0000313" key="9">
    <source>
        <dbReference type="EMBL" id="KAF4628607.1"/>
    </source>
</evidence>
<comment type="caution">
    <text evidence="9">The sequence shown here is derived from an EMBL/GenBank/DDBJ whole genome shotgun (WGS) entry which is preliminary data.</text>
</comment>
<evidence type="ECO:0000256" key="1">
    <source>
        <dbReference type="ARBA" id="ARBA00004141"/>
    </source>
</evidence>
<reference evidence="9 10" key="1">
    <citation type="submission" date="2020-03" db="EMBL/GenBank/DDBJ databases">
        <title>Draft Genome Sequence of Cudoniella acicularis.</title>
        <authorList>
            <person name="Buettner E."/>
            <person name="Kellner H."/>
        </authorList>
    </citation>
    <scope>NUCLEOTIDE SEQUENCE [LARGE SCALE GENOMIC DNA]</scope>
    <source>
        <strain evidence="9 10">DSM 108380</strain>
    </source>
</reference>
<feature type="compositionally biased region" description="Polar residues" evidence="6">
    <location>
        <begin position="366"/>
        <end position="382"/>
    </location>
</feature>
<feature type="transmembrane region" description="Helical" evidence="7">
    <location>
        <begin position="97"/>
        <end position="119"/>
    </location>
</feature>
<evidence type="ECO:0000256" key="6">
    <source>
        <dbReference type="SAM" id="MobiDB-lite"/>
    </source>
</evidence>
<feature type="domain" description="Rhodopsin" evidence="8">
    <location>
        <begin position="38"/>
        <end position="282"/>
    </location>
</feature>
<protein>
    <recommendedName>
        <fullName evidence="8">Rhodopsin domain-containing protein</fullName>
    </recommendedName>
</protein>
<comment type="similarity">
    <text evidence="5">Belongs to the SAT4 family.</text>
</comment>
<dbReference type="Pfam" id="PF20684">
    <property type="entry name" value="Fung_rhodopsin"/>
    <property type="match status" value="1"/>
</dbReference>
<dbReference type="InterPro" id="IPR052337">
    <property type="entry name" value="SAT4-like"/>
</dbReference>
<dbReference type="InterPro" id="IPR049326">
    <property type="entry name" value="Rhodopsin_dom_fungi"/>
</dbReference>
<evidence type="ECO:0000256" key="2">
    <source>
        <dbReference type="ARBA" id="ARBA00022692"/>
    </source>
</evidence>
<feature type="region of interest" description="Disordered" evidence="6">
    <location>
        <begin position="359"/>
        <end position="382"/>
    </location>
</feature>
<dbReference type="GO" id="GO:0016020">
    <property type="term" value="C:membrane"/>
    <property type="evidence" value="ECO:0007669"/>
    <property type="project" value="UniProtKB-SubCell"/>
</dbReference>
<keyword evidence="10" id="KW-1185">Reference proteome</keyword>
<dbReference type="PANTHER" id="PTHR33048:SF18">
    <property type="entry name" value="INTEGRAL MEMBRANE PROTEIN"/>
    <property type="match status" value="1"/>
</dbReference>